<feature type="domain" description="Dehydrogenase E1 component" evidence="5">
    <location>
        <begin position="78"/>
        <end position="353"/>
    </location>
</feature>
<proteinExistence type="predicted"/>
<keyword evidence="3" id="KW-0786">Thiamine pyrophosphate</keyword>
<comment type="caution">
    <text evidence="6">The sequence shown here is derived from an EMBL/GenBank/DDBJ whole genome shotgun (WGS) entry which is preliminary data.</text>
</comment>
<evidence type="ECO:0000256" key="2">
    <source>
        <dbReference type="ARBA" id="ARBA00023002"/>
    </source>
</evidence>
<keyword evidence="7" id="KW-1185">Reference proteome</keyword>
<dbReference type="InterPro" id="IPR001017">
    <property type="entry name" value="DH_E1"/>
</dbReference>
<dbReference type="InterPro" id="IPR050771">
    <property type="entry name" value="Alpha-ketoacid_DH_E1_comp"/>
</dbReference>
<gene>
    <name evidence="6" type="primary">pdhA</name>
    <name evidence="6" type="ORF">H9652_13565</name>
</gene>
<dbReference type="CDD" id="cd02000">
    <property type="entry name" value="TPP_E1_PDC_ADC_BCADC"/>
    <property type="match status" value="1"/>
</dbReference>
<protein>
    <submittedName>
        <fullName evidence="6">Pyruvate dehydrogenase (Acetyl-transferring) E1 component subunit alpha</fullName>
    </submittedName>
</protein>
<feature type="region of interest" description="Disordered" evidence="4">
    <location>
        <begin position="1"/>
        <end position="35"/>
    </location>
</feature>
<evidence type="ECO:0000259" key="5">
    <source>
        <dbReference type="Pfam" id="PF00676"/>
    </source>
</evidence>
<sequence>MNQQHTAPAADLAAEPAGGPLAASTDSGTTDTGATLPVDADLLQLLTPTGVRVETPENAAYRERVAHLDADALRGLYRDMVLTRRFDDESTSLQRQGELGLFPQALGQEAAQIGSGRALAPQDYVFPSYREHGVAYTRGVDVADILRQFRGIDHGGWDPDEHNFHLYTLVIGSHTLHATGYAMGVQRDGLVGTGDATKDTAVVTYFGDGATSQGDVSEALVFAAVNESPVVFFCQNNQWAISEPTTKQSRVPIHQRAHGFGIPSLRVDGNDVLACYAATAEALERAHSGGGPTFIEAYTYRMGAHTTSDDPTRYRTSEQEELWRRRDPIDRLRLLLEAEGAWDEQWAADLEAEGDALGERLRTFVRGLGRPSTESMFEHVYATEHAVVTAERRWFEEYEASFTDEGASRTHDQHGGAR</sequence>
<name>A0ABR8RUF9_9CELL</name>
<dbReference type="NCBIfam" id="TIGR03181">
    <property type="entry name" value="PDH_E1_alph_x"/>
    <property type="match status" value="1"/>
</dbReference>
<evidence type="ECO:0000256" key="4">
    <source>
        <dbReference type="SAM" id="MobiDB-lite"/>
    </source>
</evidence>
<evidence type="ECO:0000313" key="6">
    <source>
        <dbReference type="EMBL" id="MBD7951426.1"/>
    </source>
</evidence>
<organism evidence="6 7">
    <name type="scientific">Oerskovia rustica</name>
    <dbReference type="NCBI Taxonomy" id="2762237"/>
    <lineage>
        <taxon>Bacteria</taxon>
        <taxon>Bacillati</taxon>
        <taxon>Actinomycetota</taxon>
        <taxon>Actinomycetes</taxon>
        <taxon>Micrococcales</taxon>
        <taxon>Cellulomonadaceae</taxon>
        <taxon>Oerskovia</taxon>
    </lineage>
</organism>
<keyword evidence="2" id="KW-0560">Oxidoreductase</keyword>
<dbReference type="Gene3D" id="3.40.50.970">
    <property type="match status" value="1"/>
</dbReference>
<dbReference type="PANTHER" id="PTHR43380">
    <property type="entry name" value="2-OXOISOVALERATE DEHYDROGENASE SUBUNIT ALPHA, MITOCHONDRIAL"/>
    <property type="match status" value="1"/>
</dbReference>
<dbReference type="EMBL" id="JACSQQ010000023">
    <property type="protein sequence ID" value="MBD7951426.1"/>
    <property type="molecule type" value="Genomic_DNA"/>
</dbReference>
<comment type="cofactor">
    <cofactor evidence="1">
        <name>thiamine diphosphate</name>
        <dbReference type="ChEBI" id="CHEBI:58937"/>
    </cofactor>
</comment>
<reference evidence="6 7" key="1">
    <citation type="submission" date="2020-08" db="EMBL/GenBank/DDBJ databases">
        <title>A Genomic Blueprint of the Chicken Gut Microbiome.</title>
        <authorList>
            <person name="Gilroy R."/>
            <person name="Ravi A."/>
            <person name="Getino M."/>
            <person name="Pursley I."/>
            <person name="Horton D.L."/>
            <person name="Alikhan N.-F."/>
            <person name="Baker D."/>
            <person name="Gharbi K."/>
            <person name="Hall N."/>
            <person name="Watson M."/>
            <person name="Adriaenssens E.M."/>
            <person name="Foster-Nyarko E."/>
            <person name="Jarju S."/>
            <person name="Secka A."/>
            <person name="Antonio M."/>
            <person name="Oren A."/>
            <person name="Chaudhuri R."/>
            <person name="La Ragione R.M."/>
            <person name="Hildebrand F."/>
            <person name="Pallen M.J."/>
        </authorList>
    </citation>
    <scope>NUCLEOTIDE SEQUENCE [LARGE SCALE GENOMIC DNA]</scope>
    <source>
        <strain evidence="6 7">Sa4CUA1</strain>
    </source>
</reference>
<evidence type="ECO:0000256" key="1">
    <source>
        <dbReference type="ARBA" id="ARBA00001964"/>
    </source>
</evidence>
<dbReference type="SUPFAM" id="SSF52518">
    <property type="entry name" value="Thiamin diphosphate-binding fold (THDP-binding)"/>
    <property type="match status" value="1"/>
</dbReference>
<dbReference type="Pfam" id="PF00676">
    <property type="entry name" value="E1_dh"/>
    <property type="match status" value="1"/>
</dbReference>
<evidence type="ECO:0000256" key="3">
    <source>
        <dbReference type="ARBA" id="ARBA00023052"/>
    </source>
</evidence>
<dbReference type="PANTHER" id="PTHR43380:SF1">
    <property type="entry name" value="2-OXOISOVALERATE DEHYDROGENASE SUBUNIT ALPHA, MITOCHONDRIAL"/>
    <property type="match status" value="1"/>
</dbReference>
<accession>A0ABR8RUF9</accession>
<dbReference type="Proteomes" id="UP000641803">
    <property type="component" value="Unassembled WGS sequence"/>
</dbReference>
<feature type="compositionally biased region" description="Low complexity" evidence="4">
    <location>
        <begin position="7"/>
        <end position="35"/>
    </location>
</feature>
<dbReference type="InterPro" id="IPR017596">
    <property type="entry name" value="PdhA/BkdA"/>
</dbReference>
<keyword evidence="6" id="KW-0670">Pyruvate</keyword>
<dbReference type="InterPro" id="IPR029061">
    <property type="entry name" value="THDP-binding"/>
</dbReference>
<evidence type="ECO:0000313" key="7">
    <source>
        <dbReference type="Proteomes" id="UP000641803"/>
    </source>
</evidence>